<name>A0A0N1F055_9HYPH</name>
<organism evidence="1 2">
    <name type="scientific">Bosea vaviloviae</name>
    <dbReference type="NCBI Taxonomy" id="1526658"/>
    <lineage>
        <taxon>Bacteria</taxon>
        <taxon>Pseudomonadati</taxon>
        <taxon>Pseudomonadota</taxon>
        <taxon>Alphaproteobacteria</taxon>
        <taxon>Hyphomicrobiales</taxon>
        <taxon>Boseaceae</taxon>
        <taxon>Bosea</taxon>
    </lineage>
</organism>
<dbReference type="AlphaFoldDB" id="A0A0N1F055"/>
<protein>
    <submittedName>
        <fullName evidence="1">Uncharacterized protein</fullName>
    </submittedName>
</protein>
<dbReference type="OrthoDB" id="9994984at2"/>
<dbReference type="EMBL" id="LGSZ01000071">
    <property type="protein sequence ID" value="KPH76138.1"/>
    <property type="molecule type" value="Genomic_DNA"/>
</dbReference>
<gene>
    <name evidence="1" type="ORF">AE618_23500</name>
</gene>
<reference evidence="1 2" key="1">
    <citation type="submission" date="2015-07" db="EMBL/GenBank/DDBJ databases">
        <title>Whole genome sequencing of Bosea vaviloviae isolated from cave pool.</title>
        <authorList>
            <person name="Tan N.E.H."/>
            <person name="Lee Y.P."/>
            <person name="Gan H.M."/>
            <person name="Barton H."/>
            <person name="Savka M.A."/>
        </authorList>
    </citation>
    <scope>NUCLEOTIDE SEQUENCE [LARGE SCALE GENOMIC DNA]</scope>
    <source>
        <strain evidence="1 2">SD260</strain>
    </source>
</reference>
<dbReference type="PATRIC" id="fig|1526658.3.peg.3701"/>
<keyword evidence="2" id="KW-1185">Reference proteome</keyword>
<evidence type="ECO:0000313" key="2">
    <source>
        <dbReference type="Proteomes" id="UP000037822"/>
    </source>
</evidence>
<proteinExistence type="predicted"/>
<dbReference type="RefSeq" id="WP_054211494.1">
    <property type="nucleotide sequence ID" value="NZ_LGSZ01000071.1"/>
</dbReference>
<accession>A0A0N1F055</accession>
<evidence type="ECO:0000313" key="1">
    <source>
        <dbReference type="EMBL" id="KPH76138.1"/>
    </source>
</evidence>
<sequence>MEVFVCAGSGQGIGRTTASLLLACGFFEMGLEPLLIQVLASGEPPALRADEEAPFETARLVLADASSIGSEIKDLAGRHTELGPVIVDLPAQLFPEELLCDPRSRFLLPMMTDKAAIQRVVGDMLDVCTAVRKPSSGAPAFVPARAA</sequence>
<comment type="caution">
    <text evidence="1">The sequence shown here is derived from an EMBL/GenBank/DDBJ whole genome shotgun (WGS) entry which is preliminary data.</text>
</comment>
<dbReference type="Proteomes" id="UP000037822">
    <property type="component" value="Unassembled WGS sequence"/>
</dbReference>